<reference evidence="2" key="1">
    <citation type="submission" date="2006-01" db="EMBL/GenBank/DDBJ databases">
        <authorList>
            <person name="Lindblad-Toh K."/>
            <person name="Mauceli E."/>
            <person name="Grabherr M."/>
            <person name="Chang J.L."/>
            <person name="Lander E.S."/>
        </authorList>
    </citation>
    <scope>NUCLEOTIDE SEQUENCE [LARGE SCALE GENOMIC DNA]</scope>
</reference>
<dbReference type="Ensembl" id="ENSGACT00000003436.1">
    <property type="protein sequence ID" value="ENSGACP00000003425.1"/>
    <property type="gene ID" value="ENSGACG00000002617.1"/>
</dbReference>
<feature type="region of interest" description="Disordered" evidence="1">
    <location>
        <begin position="136"/>
        <end position="157"/>
    </location>
</feature>
<dbReference type="eggNOG" id="ENOG502SPSC">
    <property type="taxonomic scope" value="Eukaryota"/>
</dbReference>
<dbReference type="STRING" id="69293.ENSGACP00000003425"/>
<dbReference type="AlphaFoldDB" id="G3NDM5"/>
<accession>G3NDM5</accession>
<evidence type="ECO:0000313" key="2">
    <source>
        <dbReference type="Ensembl" id="ENSGACP00000003425.1"/>
    </source>
</evidence>
<name>G3NDM5_GASAC</name>
<protein>
    <submittedName>
        <fullName evidence="2">Uncharacterized protein</fullName>
    </submittedName>
</protein>
<organism evidence="2">
    <name type="scientific">Gasterosteus aculeatus</name>
    <name type="common">Three-spined stickleback</name>
    <dbReference type="NCBI Taxonomy" id="69293"/>
    <lineage>
        <taxon>Eukaryota</taxon>
        <taxon>Metazoa</taxon>
        <taxon>Chordata</taxon>
        <taxon>Craniata</taxon>
        <taxon>Vertebrata</taxon>
        <taxon>Euteleostomi</taxon>
        <taxon>Actinopterygii</taxon>
        <taxon>Neopterygii</taxon>
        <taxon>Teleostei</taxon>
        <taxon>Neoteleostei</taxon>
        <taxon>Acanthomorphata</taxon>
        <taxon>Eupercaria</taxon>
        <taxon>Perciformes</taxon>
        <taxon>Cottioidei</taxon>
        <taxon>Gasterosteales</taxon>
        <taxon>Gasterosteidae</taxon>
        <taxon>Gasterosteus</taxon>
    </lineage>
</organism>
<dbReference type="InParanoid" id="G3NDM5"/>
<proteinExistence type="predicted"/>
<sequence length="176" mass="20023">MRRFLQTLRLPSLAVIDLLLNKHREQKDMLKLVDQDYAALVHNSCTDPNSMLHPTTKLHVLQYVKHLSKLLNTSSSLNVSPEKLQERQKLCHSLTEASETTSVQVVTMSVAFVHPPPPVQMLTQASIEKIVPNIMEKQQQHKQEQQQQPGQKKGCTKDKVLSARTGCHTEKFHLAF</sequence>
<reference evidence="2" key="2">
    <citation type="submission" date="2024-04" db="UniProtKB">
        <authorList>
            <consortium name="Ensembl"/>
        </authorList>
    </citation>
    <scope>IDENTIFICATION</scope>
</reference>
<evidence type="ECO:0000256" key="1">
    <source>
        <dbReference type="SAM" id="MobiDB-lite"/>
    </source>
</evidence>
<dbReference type="OMA" id="CHTHRFY"/>